<dbReference type="Proteomes" id="UP000199561">
    <property type="component" value="Unassembled WGS sequence"/>
</dbReference>
<organism evidence="3 4">
    <name type="scientific">Nitrosomonas nitrosa</name>
    <dbReference type="NCBI Taxonomy" id="52442"/>
    <lineage>
        <taxon>Bacteria</taxon>
        <taxon>Pseudomonadati</taxon>
        <taxon>Pseudomonadota</taxon>
        <taxon>Betaproteobacteria</taxon>
        <taxon>Nitrosomonadales</taxon>
        <taxon>Nitrosomonadaceae</taxon>
        <taxon>Nitrosomonas</taxon>
    </lineage>
</organism>
<dbReference type="STRING" id="52442.SAMN05421880_1434"/>
<accession>A0A1I4UDU4</accession>
<dbReference type="AlphaFoldDB" id="A0A1I4UDU4"/>
<dbReference type="OrthoDB" id="9814654at2"/>
<evidence type="ECO:0000313" key="2">
    <source>
        <dbReference type="EMBL" id="CAE6500588.1"/>
    </source>
</evidence>
<evidence type="ECO:0000313" key="3">
    <source>
        <dbReference type="EMBL" id="SFM87075.1"/>
    </source>
</evidence>
<feature type="domain" description="DUF2007" evidence="1">
    <location>
        <begin position="1"/>
        <end position="65"/>
    </location>
</feature>
<dbReference type="Pfam" id="PF09413">
    <property type="entry name" value="DUF2007"/>
    <property type="match status" value="1"/>
</dbReference>
<dbReference type="InterPro" id="IPR018551">
    <property type="entry name" value="DUF2007"/>
</dbReference>
<dbReference type="Proteomes" id="UP000601736">
    <property type="component" value="Unassembled WGS sequence"/>
</dbReference>
<reference evidence="2" key="2">
    <citation type="submission" date="2021-02" db="EMBL/GenBank/DDBJ databases">
        <authorList>
            <person name="Han P."/>
        </authorList>
    </citation>
    <scope>NUCLEOTIDE SEQUENCE</scope>
    <source>
        <strain evidence="2">Nitrosomonas nitrosa 18-3D</strain>
    </source>
</reference>
<proteinExistence type="predicted"/>
<name>A0A1I4UDU4_9PROT</name>
<protein>
    <submittedName>
        <fullName evidence="3">Putative signal transducing protein</fullName>
    </submittedName>
</protein>
<keyword evidence="4" id="KW-1185">Reference proteome</keyword>
<dbReference type="RefSeq" id="WP_090672330.1">
    <property type="nucleotide sequence ID" value="NZ_CAJNAP010000011.1"/>
</dbReference>
<dbReference type="EMBL" id="FOUF01000043">
    <property type="protein sequence ID" value="SFM87075.1"/>
    <property type="molecule type" value="Genomic_DNA"/>
</dbReference>
<reference evidence="3 4" key="1">
    <citation type="submission" date="2016-10" db="EMBL/GenBank/DDBJ databases">
        <authorList>
            <person name="de Groot N.N."/>
        </authorList>
    </citation>
    <scope>NUCLEOTIDE SEQUENCE [LARGE SCALE GENOMIC DNA]</scope>
    <source>
        <strain evidence="3 4">Nm146</strain>
    </source>
</reference>
<sequence>MKKLYTANNLIEAQLIINLLGQAYVPAKLFNIHAQGAVGELPFTHAYPEIWIMHDDDLEKAQAVIHIYENSPIEEGYVYCPACNEQNPRNFQLCWQCGEGLEVVHLKLEGKLD</sequence>
<evidence type="ECO:0000313" key="4">
    <source>
        <dbReference type="Proteomes" id="UP000199561"/>
    </source>
</evidence>
<evidence type="ECO:0000259" key="1">
    <source>
        <dbReference type="Pfam" id="PF09413"/>
    </source>
</evidence>
<dbReference type="EMBL" id="CAJNAP010000011">
    <property type="protein sequence ID" value="CAE6500588.1"/>
    <property type="molecule type" value="Genomic_DNA"/>
</dbReference>
<gene>
    <name evidence="2" type="ORF">NMYAN_190042</name>
    <name evidence="3" type="ORF">SAMN05421880_1434</name>
</gene>